<evidence type="ECO:0000313" key="1">
    <source>
        <dbReference type="EMBL" id="KAG7479798.1"/>
    </source>
</evidence>
<reference evidence="1 2" key="1">
    <citation type="journal article" date="2021" name="Sci. Rep.">
        <title>Chromosome anchoring in Senegalese sole (Solea senegalensis) reveals sex-associated markers and genome rearrangements in flatfish.</title>
        <authorList>
            <person name="Guerrero-Cozar I."/>
            <person name="Gomez-Garrido J."/>
            <person name="Berbel C."/>
            <person name="Martinez-Blanch J.F."/>
            <person name="Alioto T."/>
            <person name="Claros M.G."/>
            <person name="Gagnaire P.A."/>
            <person name="Manchado M."/>
        </authorList>
    </citation>
    <scope>NUCLEOTIDE SEQUENCE [LARGE SCALE GENOMIC DNA]</scope>
    <source>
        <strain evidence="1">Sse05_10M</strain>
    </source>
</reference>
<dbReference type="Proteomes" id="UP000693946">
    <property type="component" value="Linkage Group LG8"/>
</dbReference>
<sequence>MGRFNLLEHLQQLAGVSHLLTCGAETAAGSRGGLRAVSHRGFILQRGARETDRRTDSGREGELEVNRHCGVHNILKRYLPTEPSPTPNIDLLTKPIICT</sequence>
<organism evidence="1 2">
    <name type="scientific">Solea senegalensis</name>
    <name type="common">Senegalese sole</name>
    <dbReference type="NCBI Taxonomy" id="28829"/>
    <lineage>
        <taxon>Eukaryota</taxon>
        <taxon>Metazoa</taxon>
        <taxon>Chordata</taxon>
        <taxon>Craniata</taxon>
        <taxon>Vertebrata</taxon>
        <taxon>Euteleostomi</taxon>
        <taxon>Actinopterygii</taxon>
        <taxon>Neopterygii</taxon>
        <taxon>Teleostei</taxon>
        <taxon>Neoteleostei</taxon>
        <taxon>Acanthomorphata</taxon>
        <taxon>Carangaria</taxon>
        <taxon>Pleuronectiformes</taxon>
        <taxon>Pleuronectoidei</taxon>
        <taxon>Soleidae</taxon>
        <taxon>Solea</taxon>
    </lineage>
</organism>
<comment type="caution">
    <text evidence="1">The sequence shown here is derived from an EMBL/GenBank/DDBJ whole genome shotgun (WGS) entry which is preliminary data.</text>
</comment>
<dbReference type="EMBL" id="JAGKHQ010000020">
    <property type="protein sequence ID" value="KAG7479798.1"/>
    <property type="molecule type" value="Genomic_DNA"/>
</dbReference>
<name>A0AAV6PYS9_SOLSE</name>
<protein>
    <submittedName>
        <fullName evidence="1">Uncharacterized protein</fullName>
    </submittedName>
</protein>
<accession>A0AAV6PYS9</accession>
<keyword evidence="2" id="KW-1185">Reference proteome</keyword>
<proteinExistence type="predicted"/>
<gene>
    <name evidence="1" type="ORF">JOB18_035498</name>
</gene>
<evidence type="ECO:0000313" key="2">
    <source>
        <dbReference type="Proteomes" id="UP000693946"/>
    </source>
</evidence>
<dbReference type="AlphaFoldDB" id="A0AAV6PYS9"/>